<reference evidence="2 3" key="1">
    <citation type="submission" date="2015-10" db="EMBL/GenBank/DDBJ databases">
        <title>Draft Genome Sequence of Chlorobium limicola strain Frasassi Growing under Artificial Lighting in the Frasassi Cave System.</title>
        <authorList>
            <person name="Mansor M."/>
            <person name="Macalady J."/>
        </authorList>
    </citation>
    <scope>NUCLEOTIDE SEQUENCE [LARGE SCALE GENOMIC DNA]</scope>
    <source>
        <strain evidence="2 3">Frasassi</strain>
    </source>
</reference>
<keyword evidence="3" id="KW-1185">Reference proteome</keyword>
<dbReference type="AlphaFoldDB" id="A0A101JPD9"/>
<comment type="caution">
    <text evidence="2">The sequence shown here is derived from an EMBL/GenBank/DDBJ whole genome shotgun (WGS) entry which is preliminary data.</text>
</comment>
<evidence type="ECO:0000256" key="1">
    <source>
        <dbReference type="SAM" id="Phobius"/>
    </source>
</evidence>
<keyword evidence="1" id="KW-0812">Transmembrane</keyword>
<organism evidence="2 3">
    <name type="scientific">Chlorobium limicola</name>
    <dbReference type="NCBI Taxonomy" id="1092"/>
    <lineage>
        <taxon>Bacteria</taxon>
        <taxon>Pseudomonadati</taxon>
        <taxon>Chlorobiota</taxon>
        <taxon>Chlorobiia</taxon>
        <taxon>Chlorobiales</taxon>
        <taxon>Chlorobiaceae</taxon>
        <taxon>Chlorobium/Pelodictyon group</taxon>
        <taxon>Chlorobium</taxon>
    </lineage>
</organism>
<name>A0A101JPD9_CHLLI</name>
<proteinExistence type="predicted"/>
<keyword evidence="1" id="KW-1133">Transmembrane helix</keyword>
<feature type="transmembrane region" description="Helical" evidence="1">
    <location>
        <begin position="70"/>
        <end position="95"/>
    </location>
</feature>
<feature type="transmembrane region" description="Helical" evidence="1">
    <location>
        <begin position="12"/>
        <end position="29"/>
    </location>
</feature>
<accession>A0A101JPD9</accession>
<evidence type="ECO:0000313" key="2">
    <source>
        <dbReference type="EMBL" id="KUL30571.1"/>
    </source>
</evidence>
<feature type="transmembrane region" description="Helical" evidence="1">
    <location>
        <begin position="146"/>
        <end position="165"/>
    </location>
</feature>
<dbReference type="EMBL" id="LMBR01000088">
    <property type="protein sequence ID" value="KUL30571.1"/>
    <property type="molecule type" value="Genomic_DNA"/>
</dbReference>
<sequence length="192" mass="22074">MEWSIPMKIFTYWFIAIATGLIFFRKETFSYNTDFDLRRKLLIVASAAIVAINAFVYTNSTYDGGRTLDWASVLLFTFGNGIAETFMFYAFFTMGEKLAAFATKNPWLLFASGMLFFMVYSGVIHGMFWLDILPEHVNQASPFKPLFMPTQLLIAGSWALSFFWYRDLPTVFLLHSLVDLTMILNVKFSLFG</sequence>
<dbReference type="OrthoDB" id="597489at2"/>
<feature type="transmembrane region" description="Helical" evidence="1">
    <location>
        <begin position="107"/>
        <end position="130"/>
    </location>
</feature>
<gene>
    <name evidence="2" type="ORF">ASB62_03845</name>
</gene>
<evidence type="ECO:0008006" key="4">
    <source>
        <dbReference type="Google" id="ProtNLM"/>
    </source>
</evidence>
<protein>
    <recommendedName>
        <fullName evidence="4">Abortive infection protein</fullName>
    </recommendedName>
</protein>
<feature type="transmembrane region" description="Helical" evidence="1">
    <location>
        <begin position="41"/>
        <end position="58"/>
    </location>
</feature>
<dbReference type="Proteomes" id="UP000053937">
    <property type="component" value="Unassembled WGS sequence"/>
</dbReference>
<keyword evidence="1" id="KW-0472">Membrane</keyword>
<evidence type="ECO:0000313" key="3">
    <source>
        <dbReference type="Proteomes" id="UP000053937"/>
    </source>
</evidence>